<feature type="compositionally biased region" description="Basic and acidic residues" evidence="8">
    <location>
        <begin position="278"/>
        <end position="287"/>
    </location>
</feature>
<evidence type="ECO:0000256" key="6">
    <source>
        <dbReference type="ARBA" id="ARBA00023098"/>
    </source>
</evidence>
<dbReference type="EMBL" id="JBJQND010000006">
    <property type="protein sequence ID" value="KAL3874952.1"/>
    <property type="molecule type" value="Genomic_DNA"/>
</dbReference>
<evidence type="ECO:0000313" key="11">
    <source>
        <dbReference type="Proteomes" id="UP001634394"/>
    </source>
</evidence>
<evidence type="ECO:0000256" key="7">
    <source>
        <dbReference type="ARBA" id="ARBA00023136"/>
    </source>
</evidence>
<comment type="subcellular location">
    <subcellularLocation>
        <location evidence="1">Endoplasmic reticulum membrane</location>
        <topology evidence="1">Multi-pass membrane protein</topology>
    </subcellularLocation>
</comment>
<evidence type="ECO:0000256" key="5">
    <source>
        <dbReference type="ARBA" id="ARBA00022989"/>
    </source>
</evidence>
<feature type="transmembrane region" description="Helical" evidence="9">
    <location>
        <begin position="29"/>
        <end position="55"/>
    </location>
</feature>
<accession>A0ABD3WLV6</accession>
<dbReference type="AlphaFoldDB" id="A0ABD3WLV6"/>
<name>A0ABD3WLV6_SINWO</name>
<feature type="transmembrane region" description="Helical" evidence="9">
    <location>
        <begin position="227"/>
        <end position="254"/>
    </location>
</feature>
<dbReference type="Proteomes" id="UP001634394">
    <property type="component" value="Unassembled WGS sequence"/>
</dbReference>
<keyword evidence="7 9" id="KW-0472">Membrane</keyword>
<dbReference type="GO" id="GO:0140042">
    <property type="term" value="P:lipid droplet formation"/>
    <property type="evidence" value="ECO:0007669"/>
    <property type="project" value="UniProtKB-ARBA"/>
</dbReference>
<organism evidence="10 11">
    <name type="scientific">Sinanodonta woodiana</name>
    <name type="common">Chinese pond mussel</name>
    <name type="synonym">Anodonta woodiana</name>
    <dbReference type="NCBI Taxonomy" id="1069815"/>
    <lineage>
        <taxon>Eukaryota</taxon>
        <taxon>Metazoa</taxon>
        <taxon>Spiralia</taxon>
        <taxon>Lophotrochozoa</taxon>
        <taxon>Mollusca</taxon>
        <taxon>Bivalvia</taxon>
        <taxon>Autobranchia</taxon>
        <taxon>Heteroconchia</taxon>
        <taxon>Palaeoheterodonta</taxon>
        <taxon>Unionida</taxon>
        <taxon>Unionoidea</taxon>
        <taxon>Unionidae</taxon>
        <taxon>Unioninae</taxon>
        <taxon>Sinanodonta</taxon>
    </lineage>
</organism>
<feature type="region of interest" description="Disordered" evidence="8">
    <location>
        <begin position="278"/>
        <end position="305"/>
    </location>
</feature>
<evidence type="ECO:0000256" key="9">
    <source>
        <dbReference type="SAM" id="Phobius"/>
    </source>
</evidence>
<keyword evidence="5 9" id="KW-1133">Transmembrane helix</keyword>
<reference evidence="10 11" key="1">
    <citation type="submission" date="2024-11" db="EMBL/GenBank/DDBJ databases">
        <title>Chromosome-level genome assembly of the freshwater bivalve Anodonta woodiana.</title>
        <authorList>
            <person name="Chen X."/>
        </authorList>
    </citation>
    <scope>NUCLEOTIDE SEQUENCE [LARGE SCALE GENOMIC DNA]</scope>
    <source>
        <strain evidence="10">MN2024</strain>
        <tissue evidence="10">Gills</tissue>
    </source>
</reference>
<evidence type="ECO:0000256" key="4">
    <source>
        <dbReference type="ARBA" id="ARBA00022824"/>
    </source>
</evidence>
<dbReference type="InterPro" id="IPR009617">
    <property type="entry name" value="Seipin"/>
</dbReference>
<proteinExistence type="predicted"/>
<keyword evidence="11" id="KW-1185">Reference proteome</keyword>
<dbReference type="PANTHER" id="PTHR21212">
    <property type="entry name" value="BERNARDINELLI-SEIP CONGENITAL LIPODYSTROPHY 2 HOMOLOG BSCL2 PROTEIN"/>
    <property type="match status" value="1"/>
</dbReference>
<evidence type="ECO:0000313" key="10">
    <source>
        <dbReference type="EMBL" id="KAL3874952.1"/>
    </source>
</evidence>
<dbReference type="Pfam" id="PF06775">
    <property type="entry name" value="Seipin"/>
    <property type="match status" value="1"/>
</dbReference>
<gene>
    <name evidence="10" type="ORF">ACJMK2_037900</name>
</gene>
<comment type="caution">
    <text evidence="10">The sequence shown here is derived from an EMBL/GenBank/DDBJ whole genome shotgun (WGS) entry which is preliminary data.</text>
</comment>
<evidence type="ECO:0000256" key="8">
    <source>
        <dbReference type="SAM" id="MobiDB-lite"/>
    </source>
</evidence>
<dbReference type="CDD" id="cd23995">
    <property type="entry name" value="Seipin_BSCL2_like"/>
    <property type="match status" value="1"/>
</dbReference>
<evidence type="ECO:0000256" key="2">
    <source>
        <dbReference type="ARBA" id="ARBA00022064"/>
    </source>
</evidence>
<keyword evidence="4" id="KW-0256">Endoplasmic reticulum</keyword>
<dbReference type="GO" id="GO:0006629">
    <property type="term" value="P:lipid metabolic process"/>
    <property type="evidence" value="ECO:0007669"/>
    <property type="project" value="UniProtKB-KW"/>
</dbReference>
<evidence type="ECO:0000256" key="1">
    <source>
        <dbReference type="ARBA" id="ARBA00004477"/>
    </source>
</evidence>
<sequence>MLFFYLRTVDRILNLISWILSTLSNNIKLILSLIFLVSIILWLSVFSYGCFYYVYMPIVSFSTPVYFQFRVCDDGSGKCSFPSANISLYNDGQSVIFMSGQSYHVMLEMDVPESPVNQNLGMFMVRMMVYDRQGQEVKVSSRSAILQYRSQLLRILETFVFSPFLLTGYAKQKQIIPVELFSDYVDDAYRPAVTAIIEVRNTRVEIYSAELKVLAEFTGIRYLMYHWSITAAVVGIAFNIMVFSFITVLSWLGLSNKEIVSPTRDRAVLRRGRQDTRAPLRQERVARTETLGPDTAQSSVPGEPEETMLLTPHYPWLEDSTRHRQPYQQENVT</sequence>
<protein>
    <recommendedName>
        <fullName evidence="2">Seipin</fullName>
    </recommendedName>
</protein>
<dbReference type="PANTHER" id="PTHR21212:SF0">
    <property type="entry name" value="SEIPIN"/>
    <property type="match status" value="1"/>
</dbReference>
<evidence type="ECO:0000256" key="3">
    <source>
        <dbReference type="ARBA" id="ARBA00022692"/>
    </source>
</evidence>
<keyword evidence="6" id="KW-0443">Lipid metabolism</keyword>
<keyword evidence="3 9" id="KW-0812">Transmembrane</keyword>
<dbReference type="GO" id="GO:0005789">
    <property type="term" value="C:endoplasmic reticulum membrane"/>
    <property type="evidence" value="ECO:0007669"/>
    <property type="project" value="UniProtKB-SubCell"/>
</dbReference>